<dbReference type="Proteomes" id="UP001172082">
    <property type="component" value="Unassembled WGS sequence"/>
</dbReference>
<evidence type="ECO:0000256" key="1">
    <source>
        <dbReference type="ARBA" id="ARBA00004948"/>
    </source>
</evidence>
<keyword evidence="2" id="KW-0784">Thiamine biosynthesis</keyword>
<dbReference type="Gene3D" id="3.20.20.70">
    <property type="entry name" value="Aldolase class I"/>
    <property type="match status" value="1"/>
</dbReference>
<dbReference type="InterPro" id="IPR013785">
    <property type="entry name" value="Aldolase_TIM"/>
</dbReference>
<reference evidence="4" key="1">
    <citation type="submission" date="2023-06" db="EMBL/GenBank/DDBJ databases">
        <title>Genomic of Parafulvivirga corallium.</title>
        <authorList>
            <person name="Wang G."/>
        </authorList>
    </citation>
    <scope>NUCLEOTIDE SEQUENCE</scope>
    <source>
        <strain evidence="4">BMA10</strain>
    </source>
</reference>
<dbReference type="PANTHER" id="PTHR20857">
    <property type="entry name" value="THIAMINE-PHOSPHATE PYROPHOSPHORYLASE"/>
    <property type="match status" value="1"/>
</dbReference>
<name>A0ABT8KSN7_9BACT</name>
<dbReference type="InterPro" id="IPR022998">
    <property type="entry name" value="ThiamineP_synth_TenI"/>
</dbReference>
<gene>
    <name evidence="4" type="ORF">QQ008_14790</name>
</gene>
<comment type="caution">
    <text evidence="4">The sequence shown here is derived from an EMBL/GenBank/DDBJ whole genome shotgun (WGS) entry which is preliminary data.</text>
</comment>
<dbReference type="Pfam" id="PF02581">
    <property type="entry name" value="TMP-TENI"/>
    <property type="match status" value="1"/>
</dbReference>
<feature type="domain" description="Thiamine phosphate synthase/TenI" evidence="3">
    <location>
        <begin position="6"/>
        <end position="184"/>
    </location>
</feature>
<dbReference type="InterPro" id="IPR036206">
    <property type="entry name" value="ThiamineP_synth_sf"/>
</dbReference>
<dbReference type="EMBL" id="JAUJEA010000005">
    <property type="protein sequence ID" value="MDN5202653.1"/>
    <property type="molecule type" value="Genomic_DNA"/>
</dbReference>
<keyword evidence="5" id="KW-1185">Reference proteome</keyword>
<organism evidence="4 5">
    <name type="scientific">Splendidivirga corallicola</name>
    <dbReference type="NCBI Taxonomy" id="3051826"/>
    <lineage>
        <taxon>Bacteria</taxon>
        <taxon>Pseudomonadati</taxon>
        <taxon>Bacteroidota</taxon>
        <taxon>Cytophagia</taxon>
        <taxon>Cytophagales</taxon>
        <taxon>Splendidivirgaceae</taxon>
        <taxon>Splendidivirga</taxon>
    </lineage>
</organism>
<evidence type="ECO:0000313" key="4">
    <source>
        <dbReference type="EMBL" id="MDN5202653.1"/>
    </source>
</evidence>
<dbReference type="RefSeq" id="WP_346752675.1">
    <property type="nucleotide sequence ID" value="NZ_JAUJEA010000005.1"/>
</dbReference>
<accession>A0ABT8KSN7</accession>
<evidence type="ECO:0000259" key="3">
    <source>
        <dbReference type="Pfam" id="PF02581"/>
    </source>
</evidence>
<dbReference type="CDD" id="cd00564">
    <property type="entry name" value="TMP_TenI"/>
    <property type="match status" value="1"/>
</dbReference>
<comment type="pathway">
    <text evidence="1">Cofactor biosynthesis; thiamine diphosphate biosynthesis.</text>
</comment>
<sequence length="209" mass="23690">MKLIVISPPLNESNEHRIINKLFEEGLTLFHLRKPETDEQDIERHLRSIDNRYHDRIVLHNHFDLSNKYKLSGIHFREDERTALSDERLNMEIASFKSKDMTVSTSVHNLESLAGLNTGFDYTFIGPVFDSISKSGVKANTRLGSMPPSPASVTERIALGGVSLENIEGTMQRGFDGVALLGAIWNEGDHAIDYFKKVKRKCQEIAQKH</sequence>
<evidence type="ECO:0000256" key="2">
    <source>
        <dbReference type="ARBA" id="ARBA00022977"/>
    </source>
</evidence>
<proteinExistence type="predicted"/>
<protein>
    <submittedName>
        <fullName evidence="4">Thiamine phosphate synthase</fullName>
    </submittedName>
</protein>
<dbReference type="SUPFAM" id="SSF51391">
    <property type="entry name" value="Thiamin phosphate synthase"/>
    <property type="match status" value="1"/>
</dbReference>
<dbReference type="PANTHER" id="PTHR20857:SF15">
    <property type="entry name" value="THIAMINE-PHOSPHATE SYNTHASE"/>
    <property type="match status" value="1"/>
</dbReference>
<evidence type="ECO:0000313" key="5">
    <source>
        <dbReference type="Proteomes" id="UP001172082"/>
    </source>
</evidence>